<dbReference type="Proteomes" id="UP000233100">
    <property type="component" value="Chromosome X"/>
</dbReference>
<protein>
    <submittedName>
        <fullName evidence="1">Uncharacterized protein</fullName>
    </submittedName>
</protein>
<evidence type="ECO:0000313" key="2">
    <source>
        <dbReference type="Proteomes" id="UP000233100"/>
    </source>
</evidence>
<reference evidence="1 2" key="1">
    <citation type="submission" date="2013-03" db="EMBL/GenBank/DDBJ databases">
        <authorList>
            <person name="Warren W."/>
            <person name="Wilson R.K."/>
        </authorList>
    </citation>
    <scope>NUCLEOTIDE SEQUENCE</scope>
</reference>
<evidence type="ECO:0000313" key="1">
    <source>
        <dbReference type="Ensembl" id="ENSMFAP00000058841.1"/>
    </source>
</evidence>
<accession>A0A7N9D0S1</accession>
<reference evidence="1" key="3">
    <citation type="submission" date="2025-09" db="UniProtKB">
        <authorList>
            <consortium name="Ensembl"/>
        </authorList>
    </citation>
    <scope>IDENTIFICATION</scope>
</reference>
<dbReference type="Ensembl" id="ENSMFAT00000092615.1">
    <property type="protein sequence ID" value="ENSMFAP00000058841.1"/>
    <property type="gene ID" value="ENSMFAG00000047521.1"/>
</dbReference>
<reference evidence="1" key="2">
    <citation type="submission" date="2025-08" db="UniProtKB">
        <authorList>
            <consortium name="Ensembl"/>
        </authorList>
    </citation>
    <scope>IDENTIFICATION</scope>
</reference>
<organism evidence="1 2">
    <name type="scientific">Macaca fascicularis</name>
    <name type="common">Crab-eating macaque</name>
    <name type="synonym">Cynomolgus monkey</name>
    <dbReference type="NCBI Taxonomy" id="9541"/>
    <lineage>
        <taxon>Eukaryota</taxon>
        <taxon>Metazoa</taxon>
        <taxon>Chordata</taxon>
        <taxon>Craniata</taxon>
        <taxon>Vertebrata</taxon>
        <taxon>Euteleostomi</taxon>
        <taxon>Mammalia</taxon>
        <taxon>Eutheria</taxon>
        <taxon>Euarchontoglires</taxon>
        <taxon>Primates</taxon>
        <taxon>Haplorrhini</taxon>
        <taxon>Catarrhini</taxon>
        <taxon>Cercopithecidae</taxon>
        <taxon>Cercopithecinae</taxon>
        <taxon>Macaca</taxon>
    </lineage>
</organism>
<name>A0A7N9D0S1_MACFA</name>
<keyword evidence="2" id="KW-1185">Reference proteome</keyword>
<sequence length="62" mass="7205">MSNLPFLTNTSYSFISCFLTSPLYQLFDPILVTQLESLVYRCNHPLHKCSTLFPSLILPYIY</sequence>
<proteinExistence type="predicted"/>
<dbReference type="AlphaFoldDB" id="A0A7N9D0S1"/>